<dbReference type="InterPro" id="IPR035906">
    <property type="entry name" value="MetI-like_sf"/>
</dbReference>
<evidence type="ECO:0000256" key="6">
    <source>
        <dbReference type="ARBA" id="ARBA00023136"/>
    </source>
</evidence>
<keyword evidence="5 7" id="KW-1133">Transmembrane helix</keyword>
<gene>
    <name evidence="9" type="ORF">GCM10008938_50340</name>
</gene>
<evidence type="ECO:0000259" key="8">
    <source>
        <dbReference type="PROSITE" id="PS50928"/>
    </source>
</evidence>
<evidence type="ECO:0000256" key="2">
    <source>
        <dbReference type="ARBA" id="ARBA00022448"/>
    </source>
</evidence>
<evidence type="ECO:0000256" key="5">
    <source>
        <dbReference type="ARBA" id="ARBA00022989"/>
    </source>
</evidence>
<dbReference type="InterPro" id="IPR000515">
    <property type="entry name" value="MetI-like"/>
</dbReference>
<comment type="caution">
    <text evidence="9">The sequence shown here is derived from an EMBL/GenBank/DDBJ whole genome shotgun (WGS) entry which is preliminary data.</text>
</comment>
<organism evidence="9 10">
    <name type="scientific">Deinococcus roseus</name>
    <dbReference type="NCBI Taxonomy" id="392414"/>
    <lineage>
        <taxon>Bacteria</taxon>
        <taxon>Thermotogati</taxon>
        <taxon>Deinococcota</taxon>
        <taxon>Deinococci</taxon>
        <taxon>Deinococcales</taxon>
        <taxon>Deinococcaceae</taxon>
        <taxon>Deinococcus</taxon>
    </lineage>
</organism>
<proteinExistence type="inferred from homology"/>
<evidence type="ECO:0000313" key="10">
    <source>
        <dbReference type="Proteomes" id="UP000632222"/>
    </source>
</evidence>
<feature type="transmembrane region" description="Helical" evidence="7">
    <location>
        <begin position="190"/>
        <end position="207"/>
    </location>
</feature>
<dbReference type="SUPFAM" id="SSF161098">
    <property type="entry name" value="MetI-like"/>
    <property type="match status" value="1"/>
</dbReference>
<feature type="transmembrane region" description="Helical" evidence="7">
    <location>
        <begin position="91"/>
        <end position="111"/>
    </location>
</feature>
<dbReference type="Proteomes" id="UP000632222">
    <property type="component" value="Unassembled WGS sequence"/>
</dbReference>
<dbReference type="Pfam" id="PF00528">
    <property type="entry name" value="BPD_transp_1"/>
    <property type="match status" value="1"/>
</dbReference>
<name>A0ABQ2DHF9_9DEIO</name>
<evidence type="ECO:0000313" key="9">
    <source>
        <dbReference type="EMBL" id="GGJ58190.1"/>
    </source>
</evidence>
<evidence type="ECO:0000256" key="3">
    <source>
        <dbReference type="ARBA" id="ARBA00022475"/>
    </source>
</evidence>
<feature type="transmembrane region" description="Helical" evidence="7">
    <location>
        <begin position="54"/>
        <end position="79"/>
    </location>
</feature>
<feature type="transmembrane region" description="Helical" evidence="7">
    <location>
        <begin position="242"/>
        <end position="262"/>
    </location>
</feature>
<dbReference type="EMBL" id="BMOD01000042">
    <property type="protein sequence ID" value="GGJ58190.1"/>
    <property type="molecule type" value="Genomic_DNA"/>
</dbReference>
<comment type="similarity">
    <text evidence="7">Belongs to the binding-protein-dependent transport system permease family.</text>
</comment>
<dbReference type="CDD" id="cd06261">
    <property type="entry name" value="TM_PBP2"/>
    <property type="match status" value="1"/>
</dbReference>
<reference evidence="10" key="1">
    <citation type="journal article" date="2019" name="Int. J. Syst. Evol. Microbiol.">
        <title>The Global Catalogue of Microorganisms (GCM) 10K type strain sequencing project: providing services to taxonomists for standard genome sequencing and annotation.</title>
        <authorList>
            <consortium name="The Broad Institute Genomics Platform"/>
            <consortium name="The Broad Institute Genome Sequencing Center for Infectious Disease"/>
            <person name="Wu L."/>
            <person name="Ma J."/>
        </authorList>
    </citation>
    <scope>NUCLEOTIDE SEQUENCE [LARGE SCALE GENOMIC DNA]</scope>
    <source>
        <strain evidence="10">JCM 14370</strain>
    </source>
</reference>
<feature type="domain" description="ABC transmembrane type-1" evidence="8">
    <location>
        <begin position="54"/>
        <end position="263"/>
    </location>
</feature>
<keyword evidence="4 7" id="KW-0812">Transmembrane</keyword>
<keyword evidence="2 7" id="KW-0813">Transport</keyword>
<dbReference type="PROSITE" id="PS50928">
    <property type="entry name" value="ABC_TM1"/>
    <property type="match status" value="1"/>
</dbReference>
<sequence length="271" mass="29591">MLPSVLSMLVFVGYPLLQVIQFSTLDWGGTDDGTFVGIKNYLSLFTDADFGHSLLTTLVFALITLPLFMGLSILVAVEIDGTKLERLVKALMFMPGLVTVAASAISWYVLFSPDYGVLSELSQGSLSLPWGDQGWAALLLIALFTVWQNLGYGILVFSAGLKSIPHEVIEAARVDGAQESQIKRHIIIPLLRPSVVFLGVVGSLYALQSYTAVFLLTRGGPFGSTRVIGYYLYETAFERYRLGYAAAISVLVLIITFTFAAWQARRLKGSS</sequence>
<evidence type="ECO:0000256" key="4">
    <source>
        <dbReference type="ARBA" id="ARBA00022692"/>
    </source>
</evidence>
<keyword evidence="10" id="KW-1185">Reference proteome</keyword>
<dbReference type="PANTHER" id="PTHR43227:SF11">
    <property type="entry name" value="BLL4140 PROTEIN"/>
    <property type="match status" value="1"/>
</dbReference>
<dbReference type="PANTHER" id="PTHR43227">
    <property type="entry name" value="BLL4140 PROTEIN"/>
    <property type="match status" value="1"/>
</dbReference>
<dbReference type="Gene3D" id="1.10.3720.10">
    <property type="entry name" value="MetI-like"/>
    <property type="match status" value="1"/>
</dbReference>
<comment type="subcellular location">
    <subcellularLocation>
        <location evidence="1 7">Cell membrane</location>
        <topology evidence="1 7">Multi-pass membrane protein</topology>
    </subcellularLocation>
</comment>
<dbReference type="InterPro" id="IPR050809">
    <property type="entry name" value="UgpAE/MalFG_permease"/>
</dbReference>
<protein>
    <submittedName>
        <fullName evidence="9">Sugar ABC transporter permease</fullName>
    </submittedName>
</protein>
<keyword evidence="3" id="KW-1003">Cell membrane</keyword>
<evidence type="ECO:0000256" key="1">
    <source>
        <dbReference type="ARBA" id="ARBA00004651"/>
    </source>
</evidence>
<keyword evidence="6 7" id="KW-0472">Membrane</keyword>
<feature type="transmembrane region" description="Helical" evidence="7">
    <location>
        <begin position="135"/>
        <end position="157"/>
    </location>
</feature>
<evidence type="ECO:0000256" key="7">
    <source>
        <dbReference type="RuleBase" id="RU363032"/>
    </source>
</evidence>
<accession>A0ABQ2DHF9</accession>